<keyword evidence="1" id="KW-1133">Transmembrane helix</keyword>
<organism evidence="2 3">
    <name type="scientific">Flavobacterium cerinum</name>
    <dbReference type="NCBI Taxonomy" id="2502784"/>
    <lineage>
        <taxon>Bacteria</taxon>
        <taxon>Pseudomonadati</taxon>
        <taxon>Bacteroidota</taxon>
        <taxon>Flavobacteriia</taxon>
        <taxon>Flavobacteriales</taxon>
        <taxon>Flavobacteriaceae</taxon>
        <taxon>Flavobacterium</taxon>
    </lineage>
</organism>
<reference evidence="2 3" key="1">
    <citation type="submission" date="2019-01" db="EMBL/GenBank/DDBJ databases">
        <title>Flavobacterium sp. nov.,isolated from freshwater.</title>
        <authorList>
            <person name="Zhang R."/>
            <person name="Du Z.-J."/>
        </authorList>
    </citation>
    <scope>NUCLEOTIDE SEQUENCE [LARGE SCALE GENOMIC DNA]</scope>
    <source>
        <strain evidence="2 3">1E403</strain>
    </source>
</reference>
<keyword evidence="1" id="KW-0472">Membrane</keyword>
<accession>A0A444H6L1</accession>
<dbReference type="EMBL" id="SBII01000009">
    <property type="protein sequence ID" value="RWW98815.1"/>
    <property type="molecule type" value="Genomic_DNA"/>
</dbReference>
<dbReference type="RefSeq" id="WP_128390391.1">
    <property type="nucleotide sequence ID" value="NZ_SBII01000009.1"/>
</dbReference>
<name>A0A444H6L1_9FLAO</name>
<proteinExistence type="predicted"/>
<keyword evidence="1" id="KW-0812">Transmembrane</keyword>
<dbReference type="AlphaFoldDB" id="A0A444H6L1"/>
<evidence type="ECO:0000313" key="2">
    <source>
        <dbReference type="EMBL" id="RWW98815.1"/>
    </source>
</evidence>
<keyword evidence="3" id="KW-1185">Reference proteome</keyword>
<dbReference type="OrthoDB" id="1247025at2"/>
<protein>
    <submittedName>
        <fullName evidence="2">Uncharacterized protein</fullName>
    </submittedName>
</protein>
<gene>
    <name evidence="2" type="ORF">EPI11_12880</name>
</gene>
<comment type="caution">
    <text evidence="2">The sequence shown here is derived from an EMBL/GenBank/DDBJ whole genome shotgun (WGS) entry which is preliminary data.</text>
</comment>
<evidence type="ECO:0000256" key="1">
    <source>
        <dbReference type="SAM" id="Phobius"/>
    </source>
</evidence>
<feature type="transmembrane region" description="Helical" evidence="1">
    <location>
        <begin position="43"/>
        <end position="65"/>
    </location>
</feature>
<dbReference type="Proteomes" id="UP000287527">
    <property type="component" value="Unassembled WGS sequence"/>
</dbReference>
<sequence>MKQYNIEEQLQRKLKERTITPSAEAWNRIAYNRQQQKKKKKRLTWYWTAAAIVIISLGGLLFVVLSNNDTIIIPQQTVVEQPSQPSVIEPAPESIMHQEFKREIILQDKKTNLNTTVAIEKQTSIRQEIKPLNIKPDSETVKANEVALAINELVLLKGSVTNDEVDSLLHKAQKEIAMERLKNKNLPTNDIALLNEAEKEMENSFRDKTLKIFNLKFKTIKIAIKEKH</sequence>
<evidence type="ECO:0000313" key="3">
    <source>
        <dbReference type="Proteomes" id="UP000287527"/>
    </source>
</evidence>